<gene>
    <name evidence="9" type="ORF">SAMN05444352_12933</name>
</gene>
<organism evidence="9 10">
    <name type="scientific">Pseudomonas japonica</name>
    <dbReference type="NCBI Taxonomy" id="256466"/>
    <lineage>
        <taxon>Bacteria</taxon>
        <taxon>Pseudomonadati</taxon>
        <taxon>Pseudomonadota</taxon>
        <taxon>Gammaproteobacteria</taxon>
        <taxon>Pseudomonadales</taxon>
        <taxon>Pseudomonadaceae</taxon>
        <taxon>Pseudomonas</taxon>
    </lineage>
</organism>
<dbReference type="NCBIfam" id="TIGR04085">
    <property type="entry name" value="rSAM_more_4Fe4S"/>
    <property type="match status" value="1"/>
</dbReference>
<keyword evidence="5" id="KW-0408">Iron</keyword>
<evidence type="ECO:0000313" key="10">
    <source>
        <dbReference type="Proteomes" id="UP000198407"/>
    </source>
</evidence>
<dbReference type="GO" id="GO:0003824">
    <property type="term" value="F:catalytic activity"/>
    <property type="evidence" value="ECO:0007669"/>
    <property type="project" value="InterPro"/>
</dbReference>
<name>A0A239KTY0_9PSED</name>
<dbReference type="Gene3D" id="3.20.20.70">
    <property type="entry name" value="Aldolase class I"/>
    <property type="match status" value="1"/>
</dbReference>
<dbReference type="InterPro" id="IPR050377">
    <property type="entry name" value="Radical_SAM_PqqE_MftC-like"/>
</dbReference>
<evidence type="ECO:0000256" key="3">
    <source>
        <dbReference type="ARBA" id="ARBA00022691"/>
    </source>
</evidence>
<evidence type="ECO:0000256" key="6">
    <source>
        <dbReference type="ARBA" id="ARBA00023014"/>
    </source>
</evidence>
<dbReference type="InterPro" id="IPR017200">
    <property type="entry name" value="PqqE-like"/>
</dbReference>
<feature type="domain" description="4Fe4S-binding SPASM" evidence="8">
    <location>
        <begin position="242"/>
        <end position="296"/>
    </location>
</feature>
<keyword evidence="6" id="KW-0411">Iron-sulfur</keyword>
<dbReference type="CDD" id="cd01335">
    <property type="entry name" value="Radical_SAM"/>
    <property type="match status" value="1"/>
</dbReference>
<dbReference type="AlphaFoldDB" id="A0A239KTY0"/>
<protein>
    <submittedName>
        <fullName evidence="9">Radical SAM additional 4Fe4S-binding SPASM domain-containing protein</fullName>
    </submittedName>
</protein>
<dbReference type="SFLD" id="SFLDG01067">
    <property type="entry name" value="SPASM/twitch_domain_containing"/>
    <property type="match status" value="1"/>
</dbReference>
<sequence length="339" mass="37745">MEQFYFVLTERCNLACSHCIRDSSPYRDETAEKTMILDALSQIHRDHADSLVLLTGGEPTLHRHFDSILQSSLSLGLQTKINSNGVTPFYRRHTLKQWADHPSLSVQISLDGSEAEHDLVRGVGTYKRALRTLANLRAEGISCSVSATVINLDFFARTEQFIQPLDDLGLTHIAIKRATYAGRASSGMEICSQTWNQQVYALRQQRYKTRILAFPMYDFQRLQALGDDAIAELGRTITTKNCGAATAKVYIYPNGDVCSCTCFKAHPMGNLYQQPLSDILAQPLQIKVEHPTCKSCRYFPVCNGGCLGSGYQHSGELGQPDPRCPQIQAGRNEIPLLSI</sequence>
<reference evidence="10" key="1">
    <citation type="submission" date="2017-06" db="EMBL/GenBank/DDBJ databases">
        <authorList>
            <person name="Varghese N."/>
            <person name="Submissions S."/>
        </authorList>
    </citation>
    <scope>NUCLEOTIDE SEQUENCE [LARGE SCALE GENOMIC DNA]</scope>
    <source>
        <strain evidence="10">DSM 22348</strain>
    </source>
</reference>
<keyword evidence="10" id="KW-1185">Reference proteome</keyword>
<dbReference type="SUPFAM" id="SSF102114">
    <property type="entry name" value="Radical SAM enzymes"/>
    <property type="match status" value="1"/>
</dbReference>
<evidence type="ECO:0000259" key="8">
    <source>
        <dbReference type="Pfam" id="PF13186"/>
    </source>
</evidence>
<feature type="domain" description="Radical SAM core" evidence="7">
    <location>
        <begin position="7"/>
        <end position="150"/>
    </location>
</feature>
<dbReference type="InterPro" id="IPR023885">
    <property type="entry name" value="4Fe4S-binding_SPASM_dom"/>
</dbReference>
<comment type="cofactor">
    <cofactor evidence="1">
        <name>[4Fe-4S] cluster</name>
        <dbReference type="ChEBI" id="CHEBI:49883"/>
    </cofactor>
</comment>
<evidence type="ECO:0000313" key="9">
    <source>
        <dbReference type="EMBL" id="SNT21671.1"/>
    </source>
</evidence>
<dbReference type="Proteomes" id="UP000198407">
    <property type="component" value="Unassembled WGS sequence"/>
</dbReference>
<keyword evidence="4" id="KW-0479">Metal-binding</keyword>
<dbReference type="Pfam" id="PF04055">
    <property type="entry name" value="Radical_SAM"/>
    <property type="match status" value="1"/>
</dbReference>
<evidence type="ECO:0000256" key="2">
    <source>
        <dbReference type="ARBA" id="ARBA00022485"/>
    </source>
</evidence>
<dbReference type="GO" id="GO:0051539">
    <property type="term" value="F:4 iron, 4 sulfur cluster binding"/>
    <property type="evidence" value="ECO:0007669"/>
    <property type="project" value="UniProtKB-KW"/>
</dbReference>
<dbReference type="EMBL" id="FZOL01000029">
    <property type="protein sequence ID" value="SNT21671.1"/>
    <property type="molecule type" value="Genomic_DNA"/>
</dbReference>
<proteinExistence type="predicted"/>
<dbReference type="SFLD" id="SFLDG01386">
    <property type="entry name" value="main_SPASM_domain-containing"/>
    <property type="match status" value="1"/>
</dbReference>
<accession>A0A239KTY0</accession>
<evidence type="ECO:0000256" key="4">
    <source>
        <dbReference type="ARBA" id="ARBA00022723"/>
    </source>
</evidence>
<evidence type="ECO:0000259" key="7">
    <source>
        <dbReference type="Pfam" id="PF04055"/>
    </source>
</evidence>
<dbReference type="PIRSF" id="PIRSF037420">
    <property type="entry name" value="PQQ_syn_pqqE"/>
    <property type="match status" value="1"/>
</dbReference>
<dbReference type="InterPro" id="IPR013785">
    <property type="entry name" value="Aldolase_TIM"/>
</dbReference>
<evidence type="ECO:0000256" key="1">
    <source>
        <dbReference type="ARBA" id="ARBA00001966"/>
    </source>
</evidence>
<keyword evidence="2" id="KW-0004">4Fe-4S</keyword>
<evidence type="ECO:0000256" key="5">
    <source>
        <dbReference type="ARBA" id="ARBA00023004"/>
    </source>
</evidence>
<dbReference type="InterPro" id="IPR058240">
    <property type="entry name" value="rSAM_sf"/>
</dbReference>
<dbReference type="PANTHER" id="PTHR11228">
    <property type="entry name" value="RADICAL SAM DOMAIN PROTEIN"/>
    <property type="match status" value="1"/>
</dbReference>
<dbReference type="PANTHER" id="PTHR11228:SF7">
    <property type="entry name" value="PQQA PEPTIDE CYCLASE"/>
    <property type="match status" value="1"/>
</dbReference>
<dbReference type="Pfam" id="PF13186">
    <property type="entry name" value="SPASM"/>
    <property type="match status" value="1"/>
</dbReference>
<dbReference type="GO" id="GO:0046872">
    <property type="term" value="F:metal ion binding"/>
    <property type="evidence" value="ECO:0007669"/>
    <property type="project" value="UniProtKB-KW"/>
</dbReference>
<keyword evidence="3" id="KW-0949">S-adenosyl-L-methionine</keyword>
<dbReference type="SFLD" id="SFLDS00029">
    <property type="entry name" value="Radical_SAM"/>
    <property type="match status" value="1"/>
</dbReference>
<dbReference type="STRING" id="1215104.GCA_000730585_02107"/>
<dbReference type="InterPro" id="IPR007197">
    <property type="entry name" value="rSAM"/>
</dbReference>